<comment type="cofactor">
    <cofactor evidence="1">
        <name>Ca(2+)</name>
        <dbReference type="ChEBI" id="CHEBI:29108"/>
    </cofactor>
</comment>
<feature type="active site" description="Charge relay system" evidence="12 13">
    <location>
        <position position="430"/>
    </location>
</feature>
<evidence type="ECO:0000313" key="18">
    <source>
        <dbReference type="Proteomes" id="UP000050741"/>
    </source>
</evidence>
<keyword evidence="9" id="KW-0865">Zymogen</keyword>
<name>A0A183C118_GLOPA</name>
<dbReference type="InterPro" id="IPR023828">
    <property type="entry name" value="Peptidase_S8_Ser-AS"/>
</dbReference>
<keyword evidence="11" id="KW-0325">Glycoprotein</keyword>
<dbReference type="SUPFAM" id="SSF52743">
    <property type="entry name" value="Subtilisin-like"/>
    <property type="match status" value="1"/>
</dbReference>
<feature type="domain" description="P/Homo B" evidence="17">
    <location>
        <begin position="506"/>
        <end position="644"/>
    </location>
</feature>
<evidence type="ECO:0000256" key="14">
    <source>
        <dbReference type="SAM" id="MobiDB-lite"/>
    </source>
</evidence>
<evidence type="ECO:0000256" key="11">
    <source>
        <dbReference type="ARBA" id="ARBA00023180"/>
    </source>
</evidence>
<sequence length="1011" mass="110997">MWRWQCNARSSGSGTNLARTAPLLASALPLFLFLQLLAQNVSAIAHDSLYCETDKTGRRNCAEPSHYILKLAGRDDDLANRYADEHGMAVRGEPFLDSHYFIYPKLGGELRRRKRSLDQLVDRAGVEDLILDRPKRRVKRDYISGQQFVGPQPEVGIRIRRQTTFERREVPKLPFHDPLYQDQWYLVGRAVGNFDMNVREAWLMGYAGRNVSISILDDGIQRDHPDLVPNYDPSASTDINDHDSDPTPQNNGDNKHGTRCAGEVAAVAGNNVCGVGVAFLSKIGGVRMLDGPVSDSVEAASLNLNQQHIDIYSASWGPEDDGKTFDGPGNLAQEAFYRGIKAGRGGRGNIFVWASGNGGSRQDSCSADGYTTSIYTLSISSATYDNHRPWYLEECPSTIATTYSSANINQPAIVTVDVPSGCTKMHTGTSASAPLAAGIIALALEANPSLTWRDTQHIVLRTANPNPLLNNAGWSLNGVGRRISNKFGYGLMDAGALVKLARVWKTVPEQHMCTYEYSLDAPRPRPIQGRFALNFTLEVSGCQQGTPVLYLEHVQVITTIRFGKRGDLKLTLFSPMGTRSVLLPPRPQDFNQNGFHKWPFLTVQMWGEDPRGVWTLMVESISNNPNIGGMFSDWALLLYGTEEPAQPSDQRYSPYAPSAFRRPGIGQALTSQNETTVEEASTIRFGTLQSVGDCHPECLGCSEPRSQSACFSCHHFTLTLRNRAGFKCVEHCEEGFYADGDKCKRCATDCETCSQAELCDKCHDAKLLIDVKHYGHMDHGRCVETCPSGLVADYSLTIQAKCVLKKNSCSAGYFESAQSVCLECDHSCSTCHGPGPLQCDECAQDFGNRTMGYCRKCCSPDQLAQKDLHCEDCSKSFAAARRDLLSLSSLVANFFTIVGLVLLGTVLYYLCRQLICCCMGKGRNRSPSNLEYTPLTTIGDDFDSNNENGKRNNGFELVADESDSDSDNAGSLVLEGVNNVSKVVNGVDIGPQENTKADSASTPLVEKESRS</sequence>
<protein>
    <submittedName>
        <fullName evidence="19">P/Homo B domain-containing protein</fullName>
    </submittedName>
</protein>
<keyword evidence="15" id="KW-0812">Transmembrane</keyword>
<dbReference type="PANTHER" id="PTHR42884">
    <property type="entry name" value="PROPROTEIN CONVERTASE SUBTILISIN/KEXIN-RELATED"/>
    <property type="match status" value="1"/>
</dbReference>
<feature type="active site" description="Charge relay system" evidence="12 13">
    <location>
        <position position="256"/>
    </location>
</feature>
<feature type="transmembrane region" description="Helical" evidence="15">
    <location>
        <begin position="890"/>
        <end position="911"/>
    </location>
</feature>
<dbReference type="InterPro" id="IPR002884">
    <property type="entry name" value="P_dom"/>
</dbReference>
<keyword evidence="7 13" id="KW-0720">Serine protease</keyword>
<dbReference type="PROSITE" id="PS00136">
    <property type="entry name" value="SUBTILASE_ASP"/>
    <property type="match status" value="1"/>
</dbReference>
<keyword evidence="15" id="KW-0472">Membrane</keyword>
<dbReference type="InterPro" id="IPR009030">
    <property type="entry name" value="Growth_fac_rcpt_cys_sf"/>
</dbReference>
<dbReference type="GO" id="GO:0000139">
    <property type="term" value="C:Golgi membrane"/>
    <property type="evidence" value="ECO:0007669"/>
    <property type="project" value="TreeGrafter"/>
</dbReference>
<dbReference type="AlphaFoldDB" id="A0A183C118"/>
<accession>A0A183C118</accession>
<evidence type="ECO:0000256" key="2">
    <source>
        <dbReference type="ARBA" id="ARBA00005325"/>
    </source>
</evidence>
<dbReference type="InterPro" id="IPR006212">
    <property type="entry name" value="Furin_repeat"/>
</dbReference>
<evidence type="ECO:0000256" key="5">
    <source>
        <dbReference type="ARBA" id="ARBA00022729"/>
    </source>
</evidence>
<reference evidence="18" key="1">
    <citation type="submission" date="2014-05" db="EMBL/GenBank/DDBJ databases">
        <title>The genome and life-stage specific transcriptomes of Globodera pallida elucidate key aspects of plant parasitism by a cyst nematode.</title>
        <authorList>
            <person name="Cotton J.A."/>
            <person name="Lilley C.J."/>
            <person name="Jones L.M."/>
            <person name="Kikuchi T."/>
            <person name="Reid A.J."/>
            <person name="Thorpe P."/>
            <person name="Tsai I.J."/>
            <person name="Beasley H."/>
            <person name="Blok V."/>
            <person name="Cock P.J.A."/>
            <person name="Van den Akker S.E."/>
            <person name="Holroyd N."/>
            <person name="Hunt M."/>
            <person name="Mantelin S."/>
            <person name="Naghra H."/>
            <person name="Pain A."/>
            <person name="Palomares-Rius J.E."/>
            <person name="Zarowiecki M."/>
            <person name="Berriman M."/>
            <person name="Jones J.T."/>
            <person name="Urwin P.E."/>
        </authorList>
    </citation>
    <scope>NUCLEOTIDE SEQUENCE [LARGE SCALE GENOMIC DNA]</scope>
    <source>
        <strain evidence="18">Lindley</strain>
    </source>
</reference>
<dbReference type="InterPro" id="IPR022398">
    <property type="entry name" value="Peptidase_S8_His-AS"/>
</dbReference>
<keyword evidence="18" id="KW-1185">Reference proteome</keyword>
<dbReference type="InterPro" id="IPR000209">
    <property type="entry name" value="Peptidase_S8/S53_dom"/>
</dbReference>
<reference evidence="19" key="2">
    <citation type="submission" date="2016-06" db="UniProtKB">
        <authorList>
            <consortium name="WormBaseParasite"/>
        </authorList>
    </citation>
    <scope>IDENTIFICATION</scope>
</reference>
<organism evidence="18 19">
    <name type="scientific">Globodera pallida</name>
    <name type="common">Potato cyst nematode worm</name>
    <name type="synonym">Heterodera pallida</name>
    <dbReference type="NCBI Taxonomy" id="36090"/>
    <lineage>
        <taxon>Eukaryota</taxon>
        <taxon>Metazoa</taxon>
        <taxon>Ecdysozoa</taxon>
        <taxon>Nematoda</taxon>
        <taxon>Chromadorea</taxon>
        <taxon>Rhabditida</taxon>
        <taxon>Tylenchina</taxon>
        <taxon>Tylenchomorpha</taxon>
        <taxon>Tylenchoidea</taxon>
        <taxon>Heteroderidae</taxon>
        <taxon>Heteroderinae</taxon>
        <taxon>Globodera</taxon>
    </lineage>
</organism>
<feature type="region of interest" description="Disordered" evidence="14">
    <location>
        <begin position="224"/>
        <end position="257"/>
    </location>
</feature>
<dbReference type="Pfam" id="PF01483">
    <property type="entry name" value="P_proprotein"/>
    <property type="match status" value="1"/>
</dbReference>
<keyword evidence="5 16" id="KW-0732">Signal</keyword>
<dbReference type="GO" id="GO:0004252">
    <property type="term" value="F:serine-type endopeptidase activity"/>
    <property type="evidence" value="ECO:0007669"/>
    <property type="project" value="UniProtKB-UniRule"/>
</dbReference>
<dbReference type="PRINTS" id="PR00723">
    <property type="entry name" value="SUBTILISIN"/>
</dbReference>
<dbReference type="PANTHER" id="PTHR42884:SF23">
    <property type="entry name" value="FURIN-LIKE PROTEASE 2"/>
    <property type="match status" value="1"/>
</dbReference>
<dbReference type="InterPro" id="IPR023827">
    <property type="entry name" value="Peptidase_S8_Asp-AS"/>
</dbReference>
<dbReference type="InterPro" id="IPR034182">
    <property type="entry name" value="Kexin/furin"/>
</dbReference>
<evidence type="ECO:0000256" key="16">
    <source>
        <dbReference type="SAM" id="SignalP"/>
    </source>
</evidence>
<keyword evidence="3 13" id="KW-0645">Protease</keyword>
<keyword evidence="4" id="KW-0165">Cleavage on pair of basic residues</keyword>
<dbReference type="CDD" id="cd04059">
    <property type="entry name" value="Peptidases_S8_Protein_convertases_Kexins_Furin-like"/>
    <property type="match status" value="1"/>
</dbReference>
<comment type="similarity">
    <text evidence="2">Belongs to the peptidase S8 family. Furin subfamily.</text>
</comment>
<evidence type="ECO:0000256" key="6">
    <source>
        <dbReference type="ARBA" id="ARBA00022801"/>
    </source>
</evidence>
<dbReference type="PROSITE" id="PS00138">
    <property type="entry name" value="SUBTILASE_SER"/>
    <property type="match status" value="1"/>
</dbReference>
<keyword evidence="6 13" id="KW-0378">Hydrolase</keyword>
<dbReference type="GO" id="GO:0016485">
    <property type="term" value="P:protein processing"/>
    <property type="evidence" value="ECO:0007669"/>
    <property type="project" value="TreeGrafter"/>
</dbReference>
<feature type="compositionally biased region" description="Polar residues" evidence="14">
    <location>
        <begin position="992"/>
        <end position="1002"/>
    </location>
</feature>
<keyword evidence="15" id="KW-1133">Transmembrane helix</keyword>
<evidence type="ECO:0000256" key="15">
    <source>
        <dbReference type="SAM" id="Phobius"/>
    </source>
</evidence>
<dbReference type="FunFam" id="3.40.50.200:FF:000001">
    <property type="entry name" value="Furin 2, isoform B"/>
    <property type="match status" value="1"/>
</dbReference>
<dbReference type="CDD" id="cd00064">
    <property type="entry name" value="FU"/>
    <property type="match status" value="2"/>
</dbReference>
<dbReference type="Gene3D" id="3.40.50.200">
    <property type="entry name" value="Peptidase S8/S53 domain"/>
    <property type="match status" value="1"/>
</dbReference>
<dbReference type="SMART" id="SM00261">
    <property type="entry name" value="FU"/>
    <property type="match status" value="3"/>
</dbReference>
<dbReference type="SUPFAM" id="SSF49785">
    <property type="entry name" value="Galactose-binding domain-like"/>
    <property type="match status" value="1"/>
</dbReference>
<evidence type="ECO:0000256" key="8">
    <source>
        <dbReference type="ARBA" id="ARBA00022837"/>
    </source>
</evidence>
<evidence type="ECO:0000256" key="13">
    <source>
        <dbReference type="PROSITE-ProRule" id="PRU01240"/>
    </source>
</evidence>
<dbReference type="FunFam" id="2.60.120.260:FF:000006">
    <property type="entry name" value="Proprotein convertase subtilisin/kexin type 5"/>
    <property type="match status" value="1"/>
</dbReference>
<dbReference type="InterPro" id="IPR015500">
    <property type="entry name" value="Peptidase_S8_subtilisin-rel"/>
</dbReference>
<feature type="region of interest" description="Disordered" evidence="14">
    <location>
        <begin position="941"/>
        <end position="971"/>
    </location>
</feature>
<evidence type="ECO:0000256" key="4">
    <source>
        <dbReference type="ARBA" id="ARBA00022685"/>
    </source>
</evidence>
<dbReference type="PROSITE" id="PS00137">
    <property type="entry name" value="SUBTILASE_HIS"/>
    <property type="match status" value="1"/>
</dbReference>
<evidence type="ECO:0000313" key="19">
    <source>
        <dbReference type="WBParaSite" id="GPLIN_000656100"/>
    </source>
</evidence>
<dbReference type="WBParaSite" id="GPLIN_000656100">
    <property type="protein sequence ID" value="GPLIN_000656100"/>
    <property type="gene ID" value="GPLIN_000656100"/>
</dbReference>
<evidence type="ECO:0000256" key="10">
    <source>
        <dbReference type="ARBA" id="ARBA00023157"/>
    </source>
</evidence>
<dbReference type="GO" id="GO:0005802">
    <property type="term" value="C:trans-Golgi network"/>
    <property type="evidence" value="ECO:0007669"/>
    <property type="project" value="TreeGrafter"/>
</dbReference>
<dbReference type="PROSITE" id="PS51892">
    <property type="entry name" value="SUBTILASE"/>
    <property type="match status" value="1"/>
</dbReference>
<evidence type="ECO:0000256" key="12">
    <source>
        <dbReference type="PIRSR" id="PIRSR615500-1"/>
    </source>
</evidence>
<keyword evidence="10" id="KW-1015">Disulfide bond</keyword>
<dbReference type="PROSITE" id="PS51829">
    <property type="entry name" value="P_HOMO_B"/>
    <property type="match status" value="1"/>
</dbReference>
<dbReference type="Pfam" id="PF00082">
    <property type="entry name" value="Peptidase_S8"/>
    <property type="match status" value="1"/>
</dbReference>
<feature type="region of interest" description="Disordered" evidence="14">
    <location>
        <begin position="985"/>
        <end position="1011"/>
    </location>
</feature>
<proteinExistence type="inferred from homology"/>
<dbReference type="Proteomes" id="UP000050741">
    <property type="component" value="Unassembled WGS sequence"/>
</dbReference>
<evidence type="ECO:0000256" key="9">
    <source>
        <dbReference type="ARBA" id="ARBA00023145"/>
    </source>
</evidence>
<feature type="signal peptide" evidence="16">
    <location>
        <begin position="1"/>
        <end position="38"/>
    </location>
</feature>
<dbReference type="SUPFAM" id="SSF57184">
    <property type="entry name" value="Growth factor receptor domain"/>
    <property type="match status" value="2"/>
</dbReference>
<dbReference type="Gene3D" id="2.10.220.10">
    <property type="entry name" value="Hormone Receptor, Insulin-like Growth Factor Receptor 1, Chain A, domain 2"/>
    <property type="match status" value="2"/>
</dbReference>
<keyword evidence="8" id="KW-0106">Calcium</keyword>
<dbReference type="Gene3D" id="2.60.120.260">
    <property type="entry name" value="Galactose-binding domain-like"/>
    <property type="match status" value="1"/>
</dbReference>
<feature type="active site" description="Charge relay system" evidence="12 13">
    <location>
        <position position="217"/>
    </location>
</feature>
<feature type="chain" id="PRO_5008146941" evidence="16">
    <location>
        <begin position="39"/>
        <end position="1011"/>
    </location>
</feature>
<dbReference type="InterPro" id="IPR036852">
    <property type="entry name" value="Peptidase_S8/S53_dom_sf"/>
</dbReference>
<evidence type="ECO:0000256" key="7">
    <source>
        <dbReference type="ARBA" id="ARBA00022825"/>
    </source>
</evidence>
<evidence type="ECO:0000256" key="3">
    <source>
        <dbReference type="ARBA" id="ARBA00022670"/>
    </source>
</evidence>
<evidence type="ECO:0000259" key="17">
    <source>
        <dbReference type="PROSITE" id="PS51829"/>
    </source>
</evidence>
<evidence type="ECO:0000256" key="1">
    <source>
        <dbReference type="ARBA" id="ARBA00001913"/>
    </source>
</evidence>
<dbReference type="InterPro" id="IPR008979">
    <property type="entry name" value="Galactose-bd-like_sf"/>
</dbReference>